<evidence type="ECO:0000256" key="2">
    <source>
        <dbReference type="ARBA" id="ARBA00022573"/>
    </source>
</evidence>
<dbReference type="InterPro" id="IPR000878">
    <property type="entry name" value="4pyrrol_Mease"/>
</dbReference>
<dbReference type="UniPathway" id="UPA00148"/>
<feature type="domain" description="Tetrapyrrole methylase" evidence="6">
    <location>
        <begin position="6"/>
        <end position="193"/>
    </location>
</feature>
<dbReference type="SUPFAM" id="SSF53790">
    <property type="entry name" value="Tetrapyrrole methylase"/>
    <property type="match status" value="1"/>
</dbReference>
<evidence type="ECO:0000256" key="5">
    <source>
        <dbReference type="ARBA" id="ARBA00022691"/>
    </source>
</evidence>
<dbReference type="InterPro" id="IPR006365">
    <property type="entry name" value="Cbl_synth_CobL"/>
</dbReference>
<dbReference type="NCBIfam" id="TIGR02469">
    <property type="entry name" value="CbiT"/>
    <property type="match status" value="1"/>
</dbReference>
<gene>
    <name evidence="8" type="primary">cbiE</name>
    <name evidence="8" type="ORF">HG543_16580</name>
</gene>
<evidence type="ECO:0000259" key="6">
    <source>
        <dbReference type="Pfam" id="PF00590"/>
    </source>
</evidence>
<dbReference type="InterPro" id="IPR050714">
    <property type="entry name" value="Cobalamin_biosynth_MTase"/>
</dbReference>
<dbReference type="EMBL" id="JABBJJ010000068">
    <property type="protein sequence ID" value="NMO16460.1"/>
    <property type="molecule type" value="Genomic_DNA"/>
</dbReference>
<evidence type="ECO:0000259" key="7">
    <source>
        <dbReference type="Pfam" id="PF13847"/>
    </source>
</evidence>
<dbReference type="GO" id="GO:0032259">
    <property type="term" value="P:methylation"/>
    <property type="evidence" value="ECO:0007669"/>
    <property type="project" value="UniProtKB-KW"/>
</dbReference>
<dbReference type="InterPro" id="IPR014008">
    <property type="entry name" value="Cbl_synth_MTase_CbiT"/>
</dbReference>
<dbReference type="Gene3D" id="3.40.50.150">
    <property type="entry name" value="Vaccinia Virus protein VP39"/>
    <property type="match status" value="1"/>
</dbReference>
<keyword evidence="3 8" id="KW-0489">Methyltransferase</keyword>
<dbReference type="InterPro" id="IPR025714">
    <property type="entry name" value="Methyltranfer_dom"/>
</dbReference>
<reference evidence="8 9" key="1">
    <citation type="submission" date="2020-04" db="EMBL/GenBank/DDBJ databases">
        <title>Draft genome of Pyxidicoccus fallax type strain.</title>
        <authorList>
            <person name="Whitworth D.E."/>
        </authorList>
    </citation>
    <scope>NUCLEOTIDE SEQUENCE [LARGE SCALE GENOMIC DNA]</scope>
    <source>
        <strain evidence="8 9">DSM 14698</strain>
    </source>
</reference>
<dbReference type="PANTHER" id="PTHR43182">
    <property type="entry name" value="COBALT-PRECORRIN-6B C(15)-METHYLTRANSFERASE (DECARBOXYLATING)"/>
    <property type="match status" value="1"/>
</dbReference>
<keyword evidence="2" id="KW-0169">Cobalamin biosynthesis</keyword>
<dbReference type="InterPro" id="IPR035996">
    <property type="entry name" value="4pyrrol_Methylase_sf"/>
</dbReference>
<name>A0A848LBP1_9BACT</name>
<dbReference type="AlphaFoldDB" id="A0A848LBP1"/>
<sequence length="418" mass="44190">MKRAAVTVVGVGDDGCAGLSARAANAVAQAQVLVGGERHLAFFPQFTGERIVLKGGLGATLERVAELANEHQVCVLASGDPLFFGIGGLVARKVGADAVEFVPHPSSVQLAFARIGVAWEDAQVLSFHGRPLTGLCSRLRELAKAALLTDGVNTPPVIARHLLAHGQTGFTAWVCERLGNPGERVRPFSLEALSGGEDVDPLNVLVLLRTDPTWRPPPRVPFLLEDAYAKRVPKRGLITKREVRLLSLGLLGLREDSVVWDVGAGSGSVGIEAALLAPAGHVYGVEVDPEGVALCRENALALGADNFSIIEGRAPEALAGLPDPDAVFVGGSKGSMRDILDVAFSRLRPGGRLVANAVTLENVAEAYAGLKELGVEPEVLLVNVARGEPLARYQRYDAHNPIHLFAASKPEQASEENR</sequence>
<dbReference type="Gene3D" id="3.40.1010.10">
    <property type="entry name" value="Cobalt-precorrin-4 Transmethylase, Domain 1"/>
    <property type="match status" value="1"/>
</dbReference>
<dbReference type="InterPro" id="IPR014776">
    <property type="entry name" value="4pyrrole_Mease_sub2"/>
</dbReference>
<proteinExistence type="predicted"/>
<dbReference type="PIRSF" id="PIRSF036428">
    <property type="entry name" value="CobL"/>
    <property type="match status" value="1"/>
</dbReference>
<protein>
    <submittedName>
        <fullName evidence="8">Precorrin-6y C5,15-methyltransferase (Decarboxylating) subunit CbiE</fullName>
    </submittedName>
</protein>
<organism evidence="8 9">
    <name type="scientific">Pyxidicoccus fallax</name>
    <dbReference type="NCBI Taxonomy" id="394095"/>
    <lineage>
        <taxon>Bacteria</taxon>
        <taxon>Pseudomonadati</taxon>
        <taxon>Myxococcota</taxon>
        <taxon>Myxococcia</taxon>
        <taxon>Myxococcales</taxon>
        <taxon>Cystobacterineae</taxon>
        <taxon>Myxococcaceae</taxon>
        <taxon>Pyxidicoccus</taxon>
    </lineage>
</organism>
<comment type="caution">
    <text evidence="8">The sequence shown here is derived from an EMBL/GenBank/DDBJ whole genome shotgun (WGS) entry which is preliminary data.</text>
</comment>
<evidence type="ECO:0000313" key="9">
    <source>
        <dbReference type="Proteomes" id="UP000518300"/>
    </source>
</evidence>
<feature type="domain" description="Methyltransferase" evidence="7">
    <location>
        <begin position="255"/>
        <end position="354"/>
    </location>
</feature>
<dbReference type="GO" id="GO:0008276">
    <property type="term" value="F:protein methyltransferase activity"/>
    <property type="evidence" value="ECO:0007669"/>
    <property type="project" value="InterPro"/>
</dbReference>
<dbReference type="PANTHER" id="PTHR43182:SF1">
    <property type="entry name" value="COBALT-PRECORRIN-7 C(5)-METHYLTRANSFERASE"/>
    <property type="match status" value="1"/>
</dbReference>
<dbReference type="SUPFAM" id="SSF53335">
    <property type="entry name" value="S-adenosyl-L-methionine-dependent methyltransferases"/>
    <property type="match status" value="1"/>
</dbReference>
<evidence type="ECO:0000313" key="8">
    <source>
        <dbReference type="EMBL" id="NMO16460.1"/>
    </source>
</evidence>
<keyword evidence="4 8" id="KW-0808">Transferase</keyword>
<dbReference type="CDD" id="cd02440">
    <property type="entry name" value="AdoMet_MTases"/>
    <property type="match status" value="1"/>
</dbReference>
<dbReference type="Pfam" id="PF00590">
    <property type="entry name" value="TP_methylase"/>
    <property type="match status" value="1"/>
</dbReference>
<dbReference type="Pfam" id="PF13847">
    <property type="entry name" value="Methyltransf_31"/>
    <property type="match status" value="1"/>
</dbReference>
<comment type="pathway">
    <text evidence="1">Cofactor biosynthesis; adenosylcobalamin biosynthesis.</text>
</comment>
<dbReference type="InterPro" id="IPR029063">
    <property type="entry name" value="SAM-dependent_MTases_sf"/>
</dbReference>
<dbReference type="GO" id="GO:0009236">
    <property type="term" value="P:cobalamin biosynthetic process"/>
    <property type="evidence" value="ECO:0007669"/>
    <property type="project" value="UniProtKB-UniPathway"/>
</dbReference>
<dbReference type="RefSeq" id="WP_169345751.1">
    <property type="nucleotide sequence ID" value="NZ_JABBJJ010000068.1"/>
</dbReference>
<keyword evidence="5" id="KW-0949">S-adenosyl-L-methionine</keyword>
<evidence type="ECO:0000256" key="1">
    <source>
        <dbReference type="ARBA" id="ARBA00004953"/>
    </source>
</evidence>
<dbReference type="InterPro" id="IPR012818">
    <property type="entry name" value="CbiE"/>
</dbReference>
<evidence type="ECO:0000256" key="3">
    <source>
        <dbReference type="ARBA" id="ARBA00022603"/>
    </source>
</evidence>
<dbReference type="NCBIfam" id="TIGR02467">
    <property type="entry name" value="CbiE"/>
    <property type="match status" value="1"/>
</dbReference>
<dbReference type="InterPro" id="IPR014777">
    <property type="entry name" value="4pyrrole_Mease_sub1"/>
</dbReference>
<dbReference type="Proteomes" id="UP000518300">
    <property type="component" value="Unassembled WGS sequence"/>
</dbReference>
<accession>A0A848LBP1</accession>
<dbReference type="Gene3D" id="3.30.950.10">
    <property type="entry name" value="Methyltransferase, Cobalt-precorrin-4 Transmethylase, Domain 2"/>
    <property type="match status" value="1"/>
</dbReference>
<dbReference type="CDD" id="cd11644">
    <property type="entry name" value="Precorrin-6Y-MT"/>
    <property type="match status" value="1"/>
</dbReference>
<evidence type="ECO:0000256" key="4">
    <source>
        <dbReference type="ARBA" id="ARBA00022679"/>
    </source>
</evidence>
<keyword evidence="9" id="KW-1185">Reference proteome</keyword>